<dbReference type="AlphaFoldDB" id="C3ZQU2"/>
<comment type="similarity">
    <text evidence="1 2">Belongs to the peptidase C14A family.</text>
</comment>
<dbReference type="GeneID" id="118404676"/>
<dbReference type="Proteomes" id="UP000001554">
    <property type="component" value="Chromosome 17"/>
</dbReference>
<evidence type="ECO:0000256" key="3">
    <source>
        <dbReference type="SAM" id="Coils"/>
    </source>
</evidence>
<feature type="region of interest" description="Disordered" evidence="4">
    <location>
        <begin position="601"/>
        <end position="633"/>
    </location>
</feature>
<reference evidence="8" key="2">
    <citation type="journal article" date="2020" name="Nat. Ecol. Evol.">
        <title>Deeply conserved synteny resolves early events in vertebrate evolution.</title>
        <authorList>
            <person name="Simakov O."/>
            <person name="Marletaz F."/>
            <person name="Yue J.X."/>
            <person name="O'Connell B."/>
            <person name="Jenkins J."/>
            <person name="Brandt A."/>
            <person name="Calef R."/>
            <person name="Tung C.H."/>
            <person name="Huang T.K."/>
            <person name="Schmutz J."/>
            <person name="Satoh N."/>
            <person name="Yu J.K."/>
            <person name="Putnam N.H."/>
            <person name="Green R.E."/>
            <person name="Rokhsar D.S."/>
        </authorList>
    </citation>
    <scope>NUCLEOTIDE SEQUENCE [LARGE SCALE GENOMIC DNA]</scope>
    <source>
        <strain evidence="8">S238N-H82</strain>
    </source>
</reference>
<dbReference type="SUPFAM" id="SSF52129">
    <property type="entry name" value="Caspase-like"/>
    <property type="match status" value="1"/>
</dbReference>
<dbReference type="PANTHER" id="PTHR47901:SF3">
    <property type="entry name" value="CASPASE-1"/>
    <property type="match status" value="1"/>
</dbReference>
<evidence type="ECO:0000256" key="4">
    <source>
        <dbReference type="SAM" id="MobiDB-lite"/>
    </source>
</evidence>
<keyword evidence="8" id="KW-1185">Reference proteome</keyword>
<reference evidence="9" key="3">
    <citation type="submission" date="2025-04" db="UniProtKB">
        <authorList>
            <consortium name="RefSeq"/>
        </authorList>
    </citation>
    <scope>IDENTIFICATION</scope>
    <source>
        <strain evidence="9">S238N-H82</strain>
        <tissue evidence="9">Testes</tissue>
    </source>
</reference>
<feature type="coiled-coil region" evidence="3">
    <location>
        <begin position="376"/>
        <end position="417"/>
    </location>
</feature>
<dbReference type="PANTHER" id="PTHR47901">
    <property type="entry name" value="CASPASE RECRUITMENT DOMAIN-CONTAINING PROTEIN 18"/>
    <property type="match status" value="1"/>
</dbReference>
<dbReference type="InParanoid" id="C3ZQU2"/>
<dbReference type="InterPro" id="IPR002138">
    <property type="entry name" value="Pept_C14_p10"/>
</dbReference>
<proteinExistence type="inferred from homology"/>
<dbReference type="PROSITE" id="PS50207">
    <property type="entry name" value="CASPASE_P10"/>
    <property type="match status" value="1"/>
</dbReference>
<feature type="region of interest" description="Disordered" evidence="4">
    <location>
        <begin position="1"/>
        <end position="26"/>
    </location>
</feature>
<dbReference type="eggNOG" id="KOG3573">
    <property type="taxonomic scope" value="Eukaryota"/>
</dbReference>
<dbReference type="InterPro" id="IPR029030">
    <property type="entry name" value="Caspase-like_dom_sf"/>
</dbReference>
<evidence type="ECO:0000256" key="2">
    <source>
        <dbReference type="RuleBase" id="RU003971"/>
    </source>
</evidence>
<dbReference type="Pfam" id="PF00656">
    <property type="entry name" value="Peptidase_C14"/>
    <property type="match status" value="1"/>
</dbReference>
<dbReference type="GO" id="GO:0006508">
    <property type="term" value="P:proteolysis"/>
    <property type="evidence" value="ECO:0007669"/>
    <property type="project" value="InterPro"/>
</dbReference>
<evidence type="ECO:0000259" key="5">
    <source>
        <dbReference type="PROSITE" id="PS50207"/>
    </source>
</evidence>
<evidence type="ECO:0000259" key="6">
    <source>
        <dbReference type="PROSITE" id="PS50208"/>
    </source>
</evidence>
<dbReference type="OrthoDB" id="6097640at2759"/>
<dbReference type="EMBL" id="GG666662">
    <property type="protein sequence ID" value="EEN45138.1"/>
    <property type="molecule type" value="Genomic_DNA"/>
</dbReference>
<reference evidence="7" key="1">
    <citation type="journal article" date="2008" name="Nature">
        <title>The amphioxus genome and the evolution of the chordate karyotype.</title>
        <authorList>
            <consortium name="US DOE Joint Genome Institute (JGI-PGF)"/>
            <person name="Putnam N.H."/>
            <person name="Butts T."/>
            <person name="Ferrier D.E.K."/>
            <person name="Furlong R.F."/>
            <person name="Hellsten U."/>
            <person name="Kawashima T."/>
            <person name="Robinson-Rechavi M."/>
            <person name="Shoguchi E."/>
            <person name="Terry A."/>
            <person name="Yu J.-K."/>
            <person name="Benito-Gutierrez E.L."/>
            <person name="Dubchak I."/>
            <person name="Garcia-Fernandez J."/>
            <person name="Gibson-Brown J.J."/>
            <person name="Grigoriev I.V."/>
            <person name="Horton A.C."/>
            <person name="de Jong P.J."/>
            <person name="Jurka J."/>
            <person name="Kapitonov V.V."/>
            <person name="Kohara Y."/>
            <person name="Kuroki Y."/>
            <person name="Lindquist E."/>
            <person name="Lucas S."/>
            <person name="Osoegawa K."/>
            <person name="Pennacchio L.A."/>
            <person name="Salamov A.A."/>
            <person name="Satou Y."/>
            <person name="Sauka-Spengler T."/>
            <person name="Schmutz J."/>
            <person name="Shin-I T."/>
            <person name="Toyoda A."/>
            <person name="Bronner-Fraser M."/>
            <person name="Fujiyama A."/>
            <person name="Holland L.Z."/>
            <person name="Holland P.W.H."/>
            <person name="Satoh N."/>
            <person name="Rokhsar D.S."/>
        </authorList>
    </citation>
    <scope>NUCLEOTIDE SEQUENCE [LARGE SCALE GENOMIC DNA]</scope>
    <source>
        <strain evidence="7">S238N-H82</strain>
        <tissue evidence="7">Testes</tissue>
    </source>
</reference>
<dbReference type="InterPro" id="IPR011600">
    <property type="entry name" value="Pept_C14_caspase"/>
</dbReference>
<gene>
    <name evidence="9" type="primary">LOC118404676</name>
    <name evidence="7" type="ORF">BRAFLDRAFT_75105</name>
</gene>
<dbReference type="PROSITE" id="PS50208">
    <property type="entry name" value="CASPASE_P20"/>
    <property type="match status" value="1"/>
</dbReference>
<dbReference type="GO" id="GO:0043525">
    <property type="term" value="P:positive regulation of neuron apoptotic process"/>
    <property type="evidence" value="ECO:0000318"/>
    <property type="project" value="GO_Central"/>
</dbReference>
<dbReference type="RefSeq" id="XP_035659814.1">
    <property type="nucleotide sequence ID" value="XM_035803921.1"/>
</dbReference>
<dbReference type="OMA" id="NCADAED"/>
<evidence type="ECO:0000313" key="9">
    <source>
        <dbReference type="RefSeq" id="XP_035659814.1"/>
    </source>
</evidence>
<protein>
    <submittedName>
        <fullName evidence="9">Uncharacterized protein LOC118404676</fullName>
    </submittedName>
</protein>
<feature type="domain" description="Caspase family p10" evidence="5">
    <location>
        <begin position="635"/>
        <end position="737"/>
    </location>
</feature>
<accession>C3ZQU2</accession>
<dbReference type="Gene3D" id="3.40.50.1460">
    <property type="match status" value="1"/>
</dbReference>
<evidence type="ECO:0000313" key="7">
    <source>
        <dbReference type="EMBL" id="EEN45138.1"/>
    </source>
</evidence>
<evidence type="ECO:0000256" key="1">
    <source>
        <dbReference type="ARBA" id="ARBA00010134"/>
    </source>
</evidence>
<keyword evidence="3" id="KW-0175">Coiled coil</keyword>
<sequence length="739" mass="86414">MKKTAKSEKNSRTDNKMEKITSDENMAKASRDLRDDLMQAQEHAARCMLVQREKQANEGLLMALSDALGRIRERRAREQVRLETVTSIKQLHEWYEYGKGILKQGDGLEAILRFRNEIKWLRRFYRTSLEHLYKYLERYFCIERHTDHNLQGELTRIMVETKDVKTLLDQHFVEANVLRPNVQDKDPVVSLVPFLYLELRHLIDLFHEWRVHVRYRNKLEDVEQRRWLVRRQEMQRRHVIDDISERIVTVTREMADRETRLRHNIAGLERVKAVISQQKGIHEEIEVLELELDGFLWERTKLQKMAVEMKDELRNIPNKRDYKRDKIKTEQRKVVTDFDKNQIKINDKRKKLEEKYRVKDWYEKSEHNLVSITLEIADDRRRIAGLAKLRETLERERDGARKRLQDLNASATNVELKLHSLHTDYLYAMRSVEQVRRIQWQVDGGVDFERGVRVRPNEVHVSELKKRGEAFYDMTSHPRGRVIIINNDSHCTMYDDYRDVTHLTDVFEQLGFAVTIEQNITATEMENQAARLAEENNIPGCSALVVVVLSPGHDRRLHGSDKQGVSHRDFMAQFEEAFSDNMKGEPTLFLLMDTPSGSDVKTTNDDDFYSRFYEPDLPNDDDDNKDDGTDQDGTSNSDVFVACCPSYGYLLCEDSVQGTLAAQTFVKYLTHFAATEDFATILHRVRNELHMRSSVKATPVCDGNCADAEDEHNAHDSATDNGLSYLCLPSKKLYFFPGV</sequence>
<dbReference type="InterPro" id="IPR001309">
    <property type="entry name" value="Pept_C14_p20"/>
</dbReference>
<organism>
    <name type="scientific">Branchiostoma floridae</name>
    <name type="common">Florida lancelet</name>
    <name type="synonym">Amphioxus</name>
    <dbReference type="NCBI Taxonomy" id="7739"/>
    <lineage>
        <taxon>Eukaryota</taxon>
        <taxon>Metazoa</taxon>
        <taxon>Chordata</taxon>
        <taxon>Cephalochordata</taxon>
        <taxon>Leptocardii</taxon>
        <taxon>Amphioxiformes</taxon>
        <taxon>Branchiostomatidae</taxon>
        <taxon>Branchiostoma</taxon>
    </lineage>
</organism>
<dbReference type="GO" id="GO:0006915">
    <property type="term" value="P:apoptotic process"/>
    <property type="evidence" value="ECO:0000318"/>
    <property type="project" value="GO_Central"/>
</dbReference>
<dbReference type="GO" id="GO:0004197">
    <property type="term" value="F:cysteine-type endopeptidase activity"/>
    <property type="evidence" value="ECO:0000318"/>
    <property type="project" value="GO_Central"/>
</dbReference>
<dbReference type="InterPro" id="IPR002398">
    <property type="entry name" value="Pept_C14"/>
</dbReference>
<dbReference type="InterPro" id="IPR015917">
    <property type="entry name" value="Pept_C14A"/>
</dbReference>
<dbReference type="STRING" id="7739.C3ZQU2"/>
<name>C3ZQU2_BRAFL</name>
<dbReference type="GO" id="GO:0005737">
    <property type="term" value="C:cytoplasm"/>
    <property type="evidence" value="ECO:0000318"/>
    <property type="project" value="GO_Central"/>
</dbReference>
<feature type="domain" description="Caspase family p20" evidence="6">
    <location>
        <begin position="499"/>
        <end position="591"/>
    </location>
</feature>
<dbReference type="KEGG" id="bfo:118404676"/>
<evidence type="ECO:0000313" key="8">
    <source>
        <dbReference type="Proteomes" id="UP000001554"/>
    </source>
</evidence>
<dbReference type="SMART" id="SM00115">
    <property type="entry name" value="CASc"/>
    <property type="match status" value="1"/>
</dbReference>